<feature type="domain" description="Histidine kinase/HSP90-like ATPase" evidence="9">
    <location>
        <begin position="265"/>
        <end position="355"/>
    </location>
</feature>
<dbReference type="GO" id="GO:0000155">
    <property type="term" value="F:phosphorelay sensor kinase activity"/>
    <property type="evidence" value="ECO:0007669"/>
    <property type="project" value="InterPro"/>
</dbReference>
<dbReference type="EMBL" id="BSFP01000030">
    <property type="protein sequence ID" value="GLL03146.1"/>
    <property type="molecule type" value="Genomic_DNA"/>
</dbReference>
<accession>A0A9W6NNB8</accession>
<reference evidence="10" key="2">
    <citation type="submission" date="2023-01" db="EMBL/GenBank/DDBJ databases">
        <authorList>
            <person name="Sun Q."/>
            <person name="Evtushenko L."/>
        </authorList>
    </citation>
    <scope>NUCLEOTIDE SEQUENCE</scope>
    <source>
        <strain evidence="10">VKM Ac-1321</strain>
    </source>
</reference>
<keyword evidence="3" id="KW-0597">Phosphoprotein</keyword>
<dbReference type="InterPro" id="IPR036890">
    <property type="entry name" value="HATPase_C_sf"/>
</dbReference>
<evidence type="ECO:0000256" key="5">
    <source>
        <dbReference type="ARBA" id="ARBA00022741"/>
    </source>
</evidence>
<organism evidence="10 11">
    <name type="scientific">Dactylosporangium matsuzakiense</name>
    <dbReference type="NCBI Taxonomy" id="53360"/>
    <lineage>
        <taxon>Bacteria</taxon>
        <taxon>Bacillati</taxon>
        <taxon>Actinomycetota</taxon>
        <taxon>Actinomycetes</taxon>
        <taxon>Micromonosporales</taxon>
        <taxon>Micromonosporaceae</taxon>
        <taxon>Dactylosporangium</taxon>
    </lineage>
</organism>
<dbReference type="InterPro" id="IPR011712">
    <property type="entry name" value="Sig_transdc_His_kin_sub3_dim/P"/>
</dbReference>
<dbReference type="AlphaFoldDB" id="A0A9W6NNB8"/>
<gene>
    <name evidence="10" type="ORF">GCM10017581_048890</name>
</gene>
<evidence type="ECO:0000313" key="10">
    <source>
        <dbReference type="EMBL" id="GLL03146.1"/>
    </source>
</evidence>
<comment type="catalytic activity">
    <reaction evidence="1">
        <text>ATP + protein L-histidine = ADP + protein N-phospho-L-histidine.</text>
        <dbReference type="EC" id="2.7.13.3"/>
    </reaction>
</comment>
<dbReference type="GO" id="GO:0046983">
    <property type="term" value="F:protein dimerization activity"/>
    <property type="evidence" value="ECO:0007669"/>
    <property type="project" value="InterPro"/>
</dbReference>
<keyword evidence="4" id="KW-0808">Transferase</keyword>
<dbReference type="EC" id="2.7.13.3" evidence="2"/>
<evidence type="ECO:0000256" key="2">
    <source>
        <dbReference type="ARBA" id="ARBA00012438"/>
    </source>
</evidence>
<proteinExistence type="predicted"/>
<reference evidence="10" key="1">
    <citation type="journal article" date="2014" name="Int. J. Syst. Evol. Microbiol.">
        <title>Complete genome sequence of Corynebacterium casei LMG S-19264T (=DSM 44701T), isolated from a smear-ripened cheese.</title>
        <authorList>
            <consortium name="US DOE Joint Genome Institute (JGI-PGF)"/>
            <person name="Walter F."/>
            <person name="Albersmeier A."/>
            <person name="Kalinowski J."/>
            <person name="Ruckert C."/>
        </authorList>
    </citation>
    <scope>NUCLEOTIDE SEQUENCE</scope>
    <source>
        <strain evidence="10">VKM Ac-1321</strain>
    </source>
</reference>
<dbReference type="CDD" id="cd16917">
    <property type="entry name" value="HATPase_UhpB-NarQ-NarX-like"/>
    <property type="match status" value="1"/>
</dbReference>
<dbReference type="Gene3D" id="3.30.565.10">
    <property type="entry name" value="Histidine kinase-like ATPase, C-terminal domain"/>
    <property type="match status" value="1"/>
</dbReference>
<dbReference type="RefSeq" id="WP_261964830.1">
    <property type="nucleotide sequence ID" value="NZ_BAAAXA010000001.1"/>
</dbReference>
<keyword evidence="5" id="KW-0547">Nucleotide-binding</keyword>
<dbReference type="SMART" id="SM00387">
    <property type="entry name" value="HATPase_c"/>
    <property type="match status" value="1"/>
</dbReference>
<keyword evidence="6" id="KW-0418">Kinase</keyword>
<dbReference type="GO" id="GO:0016020">
    <property type="term" value="C:membrane"/>
    <property type="evidence" value="ECO:0007669"/>
    <property type="project" value="InterPro"/>
</dbReference>
<dbReference type="InterPro" id="IPR003594">
    <property type="entry name" value="HATPase_dom"/>
</dbReference>
<keyword evidence="11" id="KW-1185">Reference proteome</keyword>
<keyword evidence="8" id="KW-0902">Two-component regulatory system</keyword>
<dbReference type="Pfam" id="PF02518">
    <property type="entry name" value="HATPase_c"/>
    <property type="match status" value="1"/>
</dbReference>
<evidence type="ECO:0000256" key="1">
    <source>
        <dbReference type="ARBA" id="ARBA00000085"/>
    </source>
</evidence>
<evidence type="ECO:0000313" key="11">
    <source>
        <dbReference type="Proteomes" id="UP001143480"/>
    </source>
</evidence>
<keyword evidence="7" id="KW-0067">ATP-binding</keyword>
<dbReference type="Gene3D" id="1.20.5.1930">
    <property type="match status" value="1"/>
</dbReference>
<dbReference type="GO" id="GO:0005524">
    <property type="term" value="F:ATP binding"/>
    <property type="evidence" value="ECO:0007669"/>
    <property type="project" value="UniProtKB-KW"/>
</dbReference>
<dbReference type="SUPFAM" id="SSF55874">
    <property type="entry name" value="ATPase domain of HSP90 chaperone/DNA topoisomerase II/histidine kinase"/>
    <property type="match status" value="1"/>
</dbReference>
<dbReference type="Pfam" id="PF07730">
    <property type="entry name" value="HisKA_3"/>
    <property type="match status" value="1"/>
</dbReference>
<name>A0A9W6NNB8_9ACTN</name>
<evidence type="ECO:0000256" key="4">
    <source>
        <dbReference type="ARBA" id="ARBA00022679"/>
    </source>
</evidence>
<dbReference type="Proteomes" id="UP001143480">
    <property type="component" value="Unassembled WGS sequence"/>
</dbReference>
<evidence type="ECO:0000259" key="9">
    <source>
        <dbReference type="SMART" id="SM00387"/>
    </source>
</evidence>
<evidence type="ECO:0000256" key="8">
    <source>
        <dbReference type="ARBA" id="ARBA00023012"/>
    </source>
</evidence>
<dbReference type="PANTHER" id="PTHR24421">
    <property type="entry name" value="NITRATE/NITRITE SENSOR PROTEIN NARX-RELATED"/>
    <property type="match status" value="1"/>
</dbReference>
<evidence type="ECO:0000256" key="6">
    <source>
        <dbReference type="ARBA" id="ARBA00022777"/>
    </source>
</evidence>
<comment type="caution">
    <text evidence="10">The sequence shown here is derived from an EMBL/GenBank/DDBJ whole genome shotgun (WGS) entry which is preliminary data.</text>
</comment>
<dbReference type="PANTHER" id="PTHR24421:SF10">
    <property type="entry name" value="NITRATE_NITRITE SENSOR PROTEIN NARQ"/>
    <property type="match status" value="1"/>
</dbReference>
<evidence type="ECO:0000256" key="3">
    <source>
        <dbReference type="ARBA" id="ARBA00022553"/>
    </source>
</evidence>
<dbReference type="InterPro" id="IPR050482">
    <property type="entry name" value="Sensor_HK_TwoCompSys"/>
</dbReference>
<sequence>MRRLSLLALKVPAVLLLALPPLAFTHLYSALTFPSLVALVAGSRGLARTSRRLQGIETPYAPRPPLQQAHLGWYFTGYDYHRRRVLAVLSLWFNWIGRDPATWRDLAWLGTDPLVGTVLLLTSRLDRHARWTRVLLAPTGTARLGERVRELTDSRAEALDAQAAELERIERDLHDGAQARLVAIGLTLSLAQRALRERPDEADALLSEARATASDAVRQLRDLVHGIRPPVLTERGLVAALELLALEHPLRVGVAAQLTGRLPAPLESAVYFAASELLTNAAKHARGSTVEIRIVHNGETLVVTVTDDGIGGADTANGTGLAGVRKRLRAFDGTLTVGSPPGGPTVITMEVPCALSSPRTSTC</sequence>
<protein>
    <recommendedName>
        <fullName evidence="2">histidine kinase</fullName>
        <ecNumber evidence="2">2.7.13.3</ecNumber>
    </recommendedName>
</protein>
<evidence type="ECO:0000256" key="7">
    <source>
        <dbReference type="ARBA" id="ARBA00022840"/>
    </source>
</evidence>